<dbReference type="Pfam" id="PF06008">
    <property type="entry name" value="Laminin_I"/>
    <property type="match status" value="1"/>
</dbReference>
<protein>
    <recommendedName>
        <fullName evidence="1">Laminin alpha domain-containing protein</fullName>
    </recommendedName>
</protein>
<dbReference type="EMBL" id="CAKOFQ010006712">
    <property type="protein sequence ID" value="CAH1963970.1"/>
    <property type="molecule type" value="Genomic_DNA"/>
</dbReference>
<evidence type="ECO:0000313" key="3">
    <source>
        <dbReference type="Proteomes" id="UP001152888"/>
    </source>
</evidence>
<name>A0A9P0K0J2_ACAOB</name>
<dbReference type="OrthoDB" id="10492004at2759"/>
<feature type="domain" description="Laminin alpha" evidence="1">
    <location>
        <begin position="8"/>
        <end position="114"/>
    </location>
</feature>
<reference evidence="2" key="1">
    <citation type="submission" date="2022-03" db="EMBL/GenBank/DDBJ databases">
        <authorList>
            <person name="Sayadi A."/>
        </authorList>
    </citation>
    <scope>NUCLEOTIDE SEQUENCE</scope>
</reference>
<evidence type="ECO:0000259" key="1">
    <source>
        <dbReference type="Pfam" id="PF06008"/>
    </source>
</evidence>
<accession>A0A9P0K0J2</accession>
<comment type="caution">
    <text evidence="2">The sequence shown here is derived from an EMBL/GenBank/DDBJ whole genome shotgun (WGS) entry which is preliminary data.</text>
</comment>
<keyword evidence="3" id="KW-1185">Reference proteome</keyword>
<dbReference type="GO" id="GO:0005102">
    <property type="term" value="F:signaling receptor binding"/>
    <property type="evidence" value="ECO:0007669"/>
    <property type="project" value="InterPro"/>
</dbReference>
<dbReference type="Proteomes" id="UP001152888">
    <property type="component" value="Unassembled WGS sequence"/>
</dbReference>
<dbReference type="GO" id="GO:0030155">
    <property type="term" value="P:regulation of cell adhesion"/>
    <property type="evidence" value="ECO:0007669"/>
    <property type="project" value="InterPro"/>
</dbReference>
<dbReference type="GO" id="GO:0030334">
    <property type="term" value="P:regulation of cell migration"/>
    <property type="evidence" value="ECO:0007669"/>
    <property type="project" value="InterPro"/>
</dbReference>
<evidence type="ECO:0000313" key="2">
    <source>
        <dbReference type="EMBL" id="CAH1963970.1"/>
    </source>
</evidence>
<dbReference type="InterPro" id="IPR009254">
    <property type="entry name" value="Laminin_aI"/>
</dbReference>
<proteinExistence type="predicted"/>
<sequence>MWIVTKKQTDLFPGQEIDNALQEAQAYLKQMKGYNLTGRQIDADKTLEKVEEVLRNVTEYKLPVEELQEKVDEIKGNLKDIDGRLDDLFNHSLYSLNMAKEAESIIAKSGPNLRNDEISRVI</sequence>
<dbReference type="GO" id="GO:0045995">
    <property type="term" value="P:regulation of embryonic development"/>
    <property type="evidence" value="ECO:0007669"/>
    <property type="project" value="InterPro"/>
</dbReference>
<dbReference type="AlphaFoldDB" id="A0A9P0K0J2"/>
<gene>
    <name evidence="2" type="ORF">ACAOBT_LOCUS5523</name>
</gene>
<organism evidence="2 3">
    <name type="scientific">Acanthoscelides obtectus</name>
    <name type="common">Bean weevil</name>
    <name type="synonym">Bruchus obtectus</name>
    <dbReference type="NCBI Taxonomy" id="200917"/>
    <lineage>
        <taxon>Eukaryota</taxon>
        <taxon>Metazoa</taxon>
        <taxon>Ecdysozoa</taxon>
        <taxon>Arthropoda</taxon>
        <taxon>Hexapoda</taxon>
        <taxon>Insecta</taxon>
        <taxon>Pterygota</taxon>
        <taxon>Neoptera</taxon>
        <taxon>Endopterygota</taxon>
        <taxon>Coleoptera</taxon>
        <taxon>Polyphaga</taxon>
        <taxon>Cucujiformia</taxon>
        <taxon>Chrysomeloidea</taxon>
        <taxon>Chrysomelidae</taxon>
        <taxon>Bruchinae</taxon>
        <taxon>Bruchini</taxon>
        <taxon>Acanthoscelides</taxon>
    </lineage>
</organism>